<reference evidence="1" key="1">
    <citation type="submission" date="2021-06" db="EMBL/GenBank/DDBJ databases">
        <authorList>
            <person name="Huq M.A."/>
        </authorList>
    </citation>
    <scope>NUCLEOTIDE SEQUENCE</scope>
    <source>
        <strain evidence="1">MAH-26</strain>
    </source>
</reference>
<dbReference type="PROSITE" id="PS51257">
    <property type="entry name" value="PROKAR_LIPOPROTEIN"/>
    <property type="match status" value="1"/>
</dbReference>
<evidence type="ECO:0000313" key="2">
    <source>
        <dbReference type="Proteomes" id="UP000812270"/>
    </source>
</evidence>
<name>A0A9E2SAS5_9BACT</name>
<dbReference type="AlphaFoldDB" id="A0A9E2SAS5"/>
<dbReference type="RefSeq" id="WP_217791654.1">
    <property type="nucleotide sequence ID" value="NZ_JAHSPG010000008.1"/>
</dbReference>
<comment type="caution">
    <text evidence="1">The sequence shown here is derived from an EMBL/GenBank/DDBJ whole genome shotgun (WGS) entry which is preliminary data.</text>
</comment>
<organism evidence="1 2">
    <name type="scientific">Pinibacter aurantiacus</name>
    <dbReference type="NCBI Taxonomy" id="2851599"/>
    <lineage>
        <taxon>Bacteria</taxon>
        <taxon>Pseudomonadati</taxon>
        <taxon>Bacteroidota</taxon>
        <taxon>Chitinophagia</taxon>
        <taxon>Chitinophagales</taxon>
        <taxon>Chitinophagaceae</taxon>
        <taxon>Pinibacter</taxon>
    </lineage>
</organism>
<dbReference type="EMBL" id="JAHSPG010000008">
    <property type="protein sequence ID" value="MBV4358003.1"/>
    <property type="molecule type" value="Genomic_DNA"/>
</dbReference>
<evidence type="ECO:0000313" key="1">
    <source>
        <dbReference type="EMBL" id="MBV4358003.1"/>
    </source>
</evidence>
<protein>
    <submittedName>
        <fullName evidence="1">Uncharacterized protein</fullName>
    </submittedName>
</protein>
<proteinExistence type="predicted"/>
<sequence>MLKKALFIPVIILFVACHSSKKASIASVKTEQTAATPENPDADGSSYEKAIVIQETSETKGVSAEYAWLKKQYPGYKMQSQTLSTNNKKPYDILNILTSDGEKKAVYFDISNFFGKF</sequence>
<keyword evidence="2" id="KW-1185">Reference proteome</keyword>
<gene>
    <name evidence="1" type="ORF">KTO63_12640</name>
</gene>
<dbReference type="Proteomes" id="UP000812270">
    <property type="component" value="Unassembled WGS sequence"/>
</dbReference>
<accession>A0A9E2SAS5</accession>